<dbReference type="CDD" id="cd02966">
    <property type="entry name" value="TlpA_like_family"/>
    <property type="match status" value="1"/>
</dbReference>
<sequence length="181" mass="19299">MTFAGVLAVLLWPEEPGSHRATTPGREVDLVQQYAPSERTQVSDFSARLLDGSVLDSASLRGQVTVVNVWGSWCGPCRQEAPVLADAAMKLEGRVRFLGINVRDSPDAARAFERSFDVPYPSVHPDDSAAALLAFNGALTSAAVPTTVVLDTRLSVAARVLGPVDATTLRGLVEEAKPESR</sequence>
<dbReference type="PANTHER" id="PTHR42852:SF6">
    <property type="entry name" value="THIOL:DISULFIDE INTERCHANGE PROTEIN DSBE"/>
    <property type="match status" value="1"/>
</dbReference>
<comment type="subcellular location">
    <subcellularLocation>
        <location evidence="1">Cell envelope</location>
    </subcellularLocation>
</comment>
<dbReference type="InterPro" id="IPR050553">
    <property type="entry name" value="Thioredoxin_ResA/DsbE_sf"/>
</dbReference>
<evidence type="ECO:0000259" key="6">
    <source>
        <dbReference type="PROSITE" id="PS51352"/>
    </source>
</evidence>
<dbReference type="Proteomes" id="UP000732378">
    <property type="component" value="Unassembled WGS sequence"/>
</dbReference>
<dbReference type="RefSeq" id="WP_193671072.1">
    <property type="nucleotide sequence ID" value="NZ_JACDTV010000024.1"/>
</dbReference>
<keyword evidence="8" id="KW-1185">Reference proteome</keyword>
<protein>
    <submittedName>
        <fullName evidence="7">Thiol-disulfide isomerase/thioredoxin</fullName>
    </submittedName>
</protein>
<evidence type="ECO:0000256" key="2">
    <source>
        <dbReference type="ARBA" id="ARBA00022748"/>
    </source>
</evidence>
<keyword evidence="2" id="KW-0201">Cytochrome c-type biogenesis</keyword>
<evidence type="ECO:0000256" key="1">
    <source>
        <dbReference type="ARBA" id="ARBA00004196"/>
    </source>
</evidence>
<comment type="caution">
    <text evidence="7">The sequence shown here is derived from an EMBL/GenBank/DDBJ whole genome shotgun (WGS) entry which is preliminary data.</text>
</comment>
<dbReference type="EMBL" id="JAFBBZ010000001">
    <property type="protein sequence ID" value="MBM7509526.1"/>
    <property type="molecule type" value="Genomic_DNA"/>
</dbReference>
<organism evidence="7 8">
    <name type="scientific">Nocardioides salarius</name>
    <dbReference type="NCBI Taxonomy" id="374513"/>
    <lineage>
        <taxon>Bacteria</taxon>
        <taxon>Bacillati</taxon>
        <taxon>Actinomycetota</taxon>
        <taxon>Actinomycetes</taxon>
        <taxon>Propionibacteriales</taxon>
        <taxon>Nocardioidaceae</taxon>
        <taxon>Nocardioides</taxon>
    </lineage>
</organism>
<dbReference type="SUPFAM" id="SSF52833">
    <property type="entry name" value="Thioredoxin-like"/>
    <property type="match status" value="1"/>
</dbReference>
<proteinExistence type="predicted"/>
<keyword evidence="5" id="KW-0676">Redox-active center</keyword>
<evidence type="ECO:0000313" key="7">
    <source>
        <dbReference type="EMBL" id="MBM7509526.1"/>
    </source>
</evidence>
<dbReference type="PROSITE" id="PS51352">
    <property type="entry name" value="THIOREDOXIN_2"/>
    <property type="match status" value="1"/>
</dbReference>
<feature type="domain" description="Thioredoxin" evidence="6">
    <location>
        <begin position="36"/>
        <end position="178"/>
    </location>
</feature>
<accession>A0ABS2MEB3</accession>
<keyword evidence="3" id="KW-0812">Transmembrane</keyword>
<evidence type="ECO:0000256" key="4">
    <source>
        <dbReference type="ARBA" id="ARBA00023157"/>
    </source>
</evidence>
<dbReference type="InterPro" id="IPR000866">
    <property type="entry name" value="AhpC/TSA"/>
</dbReference>
<evidence type="ECO:0000256" key="5">
    <source>
        <dbReference type="ARBA" id="ARBA00023284"/>
    </source>
</evidence>
<dbReference type="InterPro" id="IPR036249">
    <property type="entry name" value="Thioredoxin-like_sf"/>
</dbReference>
<dbReference type="Pfam" id="PF00578">
    <property type="entry name" value="AhpC-TSA"/>
    <property type="match status" value="1"/>
</dbReference>
<keyword evidence="3" id="KW-0735">Signal-anchor</keyword>
<dbReference type="Gene3D" id="3.40.30.10">
    <property type="entry name" value="Glutaredoxin"/>
    <property type="match status" value="1"/>
</dbReference>
<keyword evidence="7" id="KW-0413">Isomerase</keyword>
<dbReference type="PROSITE" id="PS00194">
    <property type="entry name" value="THIOREDOXIN_1"/>
    <property type="match status" value="1"/>
</dbReference>
<evidence type="ECO:0000256" key="3">
    <source>
        <dbReference type="ARBA" id="ARBA00022968"/>
    </source>
</evidence>
<dbReference type="InterPro" id="IPR013766">
    <property type="entry name" value="Thioredoxin_domain"/>
</dbReference>
<evidence type="ECO:0000313" key="8">
    <source>
        <dbReference type="Proteomes" id="UP000732378"/>
    </source>
</evidence>
<gene>
    <name evidence="7" type="ORF">JOE61_003340</name>
</gene>
<dbReference type="InterPro" id="IPR017937">
    <property type="entry name" value="Thioredoxin_CS"/>
</dbReference>
<dbReference type="GO" id="GO:0016853">
    <property type="term" value="F:isomerase activity"/>
    <property type="evidence" value="ECO:0007669"/>
    <property type="project" value="UniProtKB-KW"/>
</dbReference>
<reference evidence="7 8" key="1">
    <citation type="submission" date="2021-01" db="EMBL/GenBank/DDBJ databases">
        <title>Sequencing the genomes of 1000 actinobacteria strains.</title>
        <authorList>
            <person name="Klenk H.-P."/>
        </authorList>
    </citation>
    <scope>NUCLEOTIDE SEQUENCE [LARGE SCALE GENOMIC DNA]</scope>
    <source>
        <strain evidence="7 8">DSM 18239</strain>
    </source>
</reference>
<name>A0ABS2MEB3_9ACTN</name>
<dbReference type="PANTHER" id="PTHR42852">
    <property type="entry name" value="THIOL:DISULFIDE INTERCHANGE PROTEIN DSBE"/>
    <property type="match status" value="1"/>
</dbReference>
<keyword evidence="4" id="KW-1015">Disulfide bond</keyword>